<protein>
    <recommendedName>
        <fullName evidence="2">GMP reductase</fullName>
        <ecNumber evidence="1">1.7.1.7</ecNumber>
    </recommendedName>
    <alternativeName>
        <fullName evidence="5">Guanosine 5'-monophosphate oxidoreductase</fullName>
    </alternativeName>
</protein>
<dbReference type="EC" id="1.7.1.7" evidence="1"/>
<comment type="function">
    <text evidence="6">Catalyzes the irreversible NADPH-dependent deamination of GMP to IMP. It functions in the conversion of nucleobase, nucleoside and nucleotide derivatives of G to A nucleotides, and in maintaining the intracellular balance of A and G nucleotides.</text>
</comment>
<dbReference type="GO" id="GO:0003920">
    <property type="term" value="F:GMP reductase activity"/>
    <property type="evidence" value="ECO:0007669"/>
    <property type="project" value="UniProtKB-EC"/>
</dbReference>
<evidence type="ECO:0000256" key="4">
    <source>
        <dbReference type="ARBA" id="ARBA00023002"/>
    </source>
</evidence>
<evidence type="ECO:0000259" key="8">
    <source>
        <dbReference type="Pfam" id="PF00478"/>
    </source>
</evidence>
<evidence type="ECO:0000256" key="3">
    <source>
        <dbReference type="ARBA" id="ARBA00022857"/>
    </source>
</evidence>
<dbReference type="PROSITE" id="PS00487">
    <property type="entry name" value="IMP_DH_GMP_RED"/>
    <property type="match status" value="1"/>
</dbReference>
<dbReference type="CDD" id="cd00381">
    <property type="entry name" value="IMPDH"/>
    <property type="match status" value="1"/>
</dbReference>
<dbReference type="GO" id="GO:0006163">
    <property type="term" value="P:purine nucleotide metabolic process"/>
    <property type="evidence" value="ECO:0007669"/>
    <property type="project" value="InterPro"/>
</dbReference>
<dbReference type="PANTHER" id="PTHR43170:SF5">
    <property type="entry name" value="GMP REDUCTASE"/>
    <property type="match status" value="1"/>
</dbReference>
<reference evidence="9" key="1">
    <citation type="journal article" date="2020" name="Nature">
        <title>Giant virus diversity and host interactions through global metagenomics.</title>
        <authorList>
            <person name="Schulz F."/>
            <person name="Roux S."/>
            <person name="Paez-Espino D."/>
            <person name="Jungbluth S."/>
            <person name="Walsh D.A."/>
            <person name="Denef V.J."/>
            <person name="McMahon K.D."/>
            <person name="Konstantinidis K.T."/>
            <person name="Eloe-Fadrosh E.A."/>
            <person name="Kyrpides N.C."/>
            <person name="Woyke T."/>
        </authorList>
    </citation>
    <scope>NUCLEOTIDE SEQUENCE</scope>
    <source>
        <strain evidence="9">GVMAG-M-3300023174-129</strain>
    </source>
</reference>
<dbReference type="PIRSF" id="PIRSF036500">
    <property type="entry name" value="GMP_red_Firmic"/>
    <property type="match status" value="1"/>
</dbReference>
<comment type="catalytic activity">
    <reaction evidence="7">
        <text>IMP + NH4(+) + NADP(+) = GMP + NADPH + 2 H(+)</text>
        <dbReference type="Rhea" id="RHEA:17185"/>
        <dbReference type="ChEBI" id="CHEBI:15378"/>
        <dbReference type="ChEBI" id="CHEBI:28938"/>
        <dbReference type="ChEBI" id="CHEBI:57783"/>
        <dbReference type="ChEBI" id="CHEBI:58053"/>
        <dbReference type="ChEBI" id="CHEBI:58115"/>
        <dbReference type="ChEBI" id="CHEBI:58349"/>
        <dbReference type="EC" id="1.7.1.7"/>
    </reaction>
</comment>
<evidence type="ECO:0000256" key="1">
    <source>
        <dbReference type="ARBA" id="ARBA00012678"/>
    </source>
</evidence>
<evidence type="ECO:0000256" key="6">
    <source>
        <dbReference type="ARBA" id="ARBA00037691"/>
    </source>
</evidence>
<dbReference type="AlphaFoldDB" id="A0A6C0D6F4"/>
<keyword evidence="3" id="KW-0521">NADP</keyword>
<dbReference type="Pfam" id="PF00478">
    <property type="entry name" value="IMPDH"/>
    <property type="match status" value="1"/>
</dbReference>
<dbReference type="SUPFAM" id="SSF51412">
    <property type="entry name" value="Inosine monophosphate dehydrogenase (IMPDH)"/>
    <property type="match status" value="1"/>
</dbReference>
<evidence type="ECO:0000256" key="2">
    <source>
        <dbReference type="ARBA" id="ARBA00015800"/>
    </source>
</evidence>
<dbReference type="NCBIfam" id="NF003966">
    <property type="entry name" value="PRK05458.1"/>
    <property type="match status" value="1"/>
</dbReference>
<dbReference type="Gene3D" id="3.20.20.70">
    <property type="entry name" value="Aldolase class I"/>
    <property type="match status" value="1"/>
</dbReference>
<dbReference type="InterPro" id="IPR015875">
    <property type="entry name" value="IMP_DH/GMP_Rdtase_CS"/>
</dbReference>
<dbReference type="InterPro" id="IPR001093">
    <property type="entry name" value="IMP_DH_GMPRt"/>
</dbReference>
<evidence type="ECO:0000256" key="7">
    <source>
        <dbReference type="ARBA" id="ARBA00048616"/>
    </source>
</evidence>
<evidence type="ECO:0000313" key="9">
    <source>
        <dbReference type="EMBL" id="QHT12121.1"/>
    </source>
</evidence>
<dbReference type="EMBL" id="MN739541">
    <property type="protein sequence ID" value="QHT12121.1"/>
    <property type="molecule type" value="Genomic_DNA"/>
</dbReference>
<organism evidence="9">
    <name type="scientific">viral metagenome</name>
    <dbReference type="NCBI Taxonomy" id="1070528"/>
    <lineage>
        <taxon>unclassified sequences</taxon>
        <taxon>metagenomes</taxon>
        <taxon>organismal metagenomes</taxon>
    </lineage>
</organism>
<sequence>MSFDYSNINLIPKMCIVNSRSECDTSTKFGSQTFRLPVVPANMECVMNEDLAKKLAKHNYFYSMHRFNVDVVKFCKEMILYDYYTSISLGVNVDSYTDIDRLVYNKIQPDYITIDIAHGHSTKMKQIITYIKESLPKSFIIAGNVSTPEGVRDLESWGAHAIKVGIGPGSACTTYNATGFGSRGIQASIIQTCAKAATTAKIVADGGVSLPGDIAKSLVLGASMVMIGGMFSGLNDSPGNTVQGNDGQLYKEFWGSASAHQSNKKNRIEGTKKLIVMKQHSILQEMTYIEECLQSAVSYGGGNNLDCFHSVEYIIKNV</sequence>
<dbReference type="PANTHER" id="PTHR43170">
    <property type="entry name" value="GMP REDUCTASE"/>
    <property type="match status" value="1"/>
</dbReference>
<dbReference type="GO" id="GO:0005829">
    <property type="term" value="C:cytosol"/>
    <property type="evidence" value="ECO:0007669"/>
    <property type="project" value="TreeGrafter"/>
</dbReference>
<accession>A0A6C0D6F4</accession>
<dbReference type="GO" id="GO:1902560">
    <property type="term" value="C:GMP reductase complex"/>
    <property type="evidence" value="ECO:0007669"/>
    <property type="project" value="InterPro"/>
</dbReference>
<dbReference type="InterPro" id="IPR005994">
    <property type="entry name" value="GuaC_type_2"/>
</dbReference>
<name>A0A6C0D6F4_9ZZZZ</name>
<feature type="domain" description="IMP dehydrogenase/GMP reductase" evidence="8">
    <location>
        <begin position="4"/>
        <end position="301"/>
    </location>
</feature>
<keyword evidence="4" id="KW-0560">Oxidoreductase</keyword>
<evidence type="ECO:0000256" key="5">
    <source>
        <dbReference type="ARBA" id="ARBA00030699"/>
    </source>
</evidence>
<proteinExistence type="predicted"/>
<dbReference type="InterPro" id="IPR013785">
    <property type="entry name" value="Aldolase_TIM"/>
</dbReference>
<dbReference type="InterPro" id="IPR050139">
    <property type="entry name" value="GMP_reductase"/>
</dbReference>
<dbReference type="SMART" id="SM01240">
    <property type="entry name" value="IMPDH"/>
    <property type="match status" value="1"/>
</dbReference>